<feature type="region of interest" description="Disordered" evidence="5">
    <location>
        <begin position="79"/>
        <end position="149"/>
    </location>
</feature>
<name>A0AAV7HKM4_DENCH</name>
<dbReference type="PANTHER" id="PTHR31717:SF60">
    <property type="entry name" value="B-BOX TYPE ZINC FINGER FAMILY PROTEIN"/>
    <property type="match status" value="1"/>
</dbReference>
<evidence type="ECO:0000313" key="8">
    <source>
        <dbReference type="Proteomes" id="UP000775213"/>
    </source>
</evidence>
<evidence type="ECO:0000256" key="5">
    <source>
        <dbReference type="SAM" id="MobiDB-lite"/>
    </source>
</evidence>
<dbReference type="InterPro" id="IPR049808">
    <property type="entry name" value="CONSTANS-like_Bbox1"/>
</dbReference>
<evidence type="ECO:0000259" key="6">
    <source>
        <dbReference type="PROSITE" id="PS50119"/>
    </source>
</evidence>
<feature type="compositionally biased region" description="Acidic residues" evidence="5">
    <location>
        <begin position="83"/>
        <end position="125"/>
    </location>
</feature>
<dbReference type="SMART" id="SM00336">
    <property type="entry name" value="BBOX"/>
    <property type="match status" value="1"/>
</dbReference>
<gene>
    <name evidence="7" type="ORF">IEQ34_002423</name>
</gene>
<dbReference type="AlphaFoldDB" id="A0AAV7HKM4"/>
<evidence type="ECO:0000313" key="7">
    <source>
        <dbReference type="EMBL" id="KAH0469191.1"/>
    </source>
</evidence>
<dbReference type="PROSITE" id="PS50119">
    <property type="entry name" value="ZF_BBOX"/>
    <property type="match status" value="1"/>
</dbReference>
<evidence type="ECO:0000256" key="4">
    <source>
        <dbReference type="PROSITE-ProRule" id="PRU00024"/>
    </source>
</evidence>
<dbReference type="CDD" id="cd19821">
    <property type="entry name" value="Bbox1_BBX-like"/>
    <property type="match status" value="1"/>
</dbReference>
<keyword evidence="2 4" id="KW-0863">Zinc-finger</keyword>
<dbReference type="EMBL" id="JAGFBR010000003">
    <property type="protein sequence ID" value="KAH0469191.1"/>
    <property type="molecule type" value="Genomic_DNA"/>
</dbReference>
<sequence>MKGCELCDRAARMYCESDQASLCWECDAKVHGANFLVARHPRVLLCRSCQAQTPWRAAGARLSPTFSFCESCMAGGKASSAVESEELEGEAEGGGEMMEEDEEDDYDDDASDSEEDEDEEEEEGENQVVPWTQTPPPPASSSSGEESSWTGRAGAVLFNQMRGNADLASQLDLTCSNSHRSHLVAAAAPLARSADKDRRGSLLRQANSSFVDFDFNSYALMYITKEDVEYLGCSFTVILTGFKAVL</sequence>
<feature type="domain" description="B box-type" evidence="6">
    <location>
        <begin position="1"/>
        <end position="45"/>
    </location>
</feature>
<comment type="caution">
    <text evidence="7">The sequence shown here is derived from an EMBL/GenBank/DDBJ whole genome shotgun (WGS) entry which is preliminary data.</text>
</comment>
<keyword evidence="8" id="KW-1185">Reference proteome</keyword>
<dbReference type="Pfam" id="PF00643">
    <property type="entry name" value="zf-B_box"/>
    <property type="match status" value="1"/>
</dbReference>
<evidence type="ECO:0000256" key="1">
    <source>
        <dbReference type="ARBA" id="ARBA00022723"/>
    </source>
</evidence>
<accession>A0AAV7HKM4</accession>
<keyword evidence="1" id="KW-0479">Metal-binding</keyword>
<feature type="compositionally biased region" description="Low complexity" evidence="5">
    <location>
        <begin position="140"/>
        <end position="149"/>
    </location>
</feature>
<dbReference type="GO" id="GO:0008270">
    <property type="term" value="F:zinc ion binding"/>
    <property type="evidence" value="ECO:0007669"/>
    <property type="project" value="UniProtKB-KW"/>
</dbReference>
<protein>
    <recommendedName>
        <fullName evidence="6">B box-type domain-containing protein</fullName>
    </recommendedName>
</protein>
<dbReference type="PANTHER" id="PTHR31717">
    <property type="entry name" value="ZINC FINGER PROTEIN CONSTANS-LIKE 10"/>
    <property type="match status" value="1"/>
</dbReference>
<dbReference type="Proteomes" id="UP000775213">
    <property type="component" value="Unassembled WGS sequence"/>
</dbReference>
<dbReference type="InterPro" id="IPR000315">
    <property type="entry name" value="Znf_B-box"/>
</dbReference>
<reference evidence="7 8" key="1">
    <citation type="journal article" date="2021" name="Hortic Res">
        <title>Chromosome-scale assembly of the Dendrobium chrysotoxum genome enhances the understanding of orchid evolution.</title>
        <authorList>
            <person name="Zhang Y."/>
            <person name="Zhang G.Q."/>
            <person name="Zhang D."/>
            <person name="Liu X.D."/>
            <person name="Xu X.Y."/>
            <person name="Sun W.H."/>
            <person name="Yu X."/>
            <person name="Zhu X."/>
            <person name="Wang Z.W."/>
            <person name="Zhao X."/>
            <person name="Zhong W.Y."/>
            <person name="Chen H."/>
            <person name="Yin W.L."/>
            <person name="Huang T."/>
            <person name="Niu S.C."/>
            <person name="Liu Z.J."/>
        </authorList>
    </citation>
    <scope>NUCLEOTIDE SEQUENCE [LARGE SCALE GENOMIC DNA]</scope>
    <source>
        <strain evidence="7">Lindl</strain>
    </source>
</reference>
<proteinExistence type="predicted"/>
<evidence type="ECO:0000256" key="2">
    <source>
        <dbReference type="ARBA" id="ARBA00022771"/>
    </source>
</evidence>
<keyword evidence="3" id="KW-0862">Zinc</keyword>
<organism evidence="7 8">
    <name type="scientific">Dendrobium chrysotoxum</name>
    <name type="common">Orchid</name>
    <dbReference type="NCBI Taxonomy" id="161865"/>
    <lineage>
        <taxon>Eukaryota</taxon>
        <taxon>Viridiplantae</taxon>
        <taxon>Streptophyta</taxon>
        <taxon>Embryophyta</taxon>
        <taxon>Tracheophyta</taxon>
        <taxon>Spermatophyta</taxon>
        <taxon>Magnoliopsida</taxon>
        <taxon>Liliopsida</taxon>
        <taxon>Asparagales</taxon>
        <taxon>Orchidaceae</taxon>
        <taxon>Epidendroideae</taxon>
        <taxon>Malaxideae</taxon>
        <taxon>Dendrobiinae</taxon>
        <taxon>Dendrobium</taxon>
    </lineage>
</organism>
<evidence type="ECO:0000256" key="3">
    <source>
        <dbReference type="ARBA" id="ARBA00022833"/>
    </source>
</evidence>